<dbReference type="GO" id="GO:0005344">
    <property type="term" value="F:oxygen carrier activity"/>
    <property type="evidence" value="ECO:0007669"/>
    <property type="project" value="UniProtKB-KW"/>
</dbReference>
<dbReference type="HOGENOM" id="CLU_2175892_0_0_1"/>
<protein>
    <recommendedName>
        <fullName evidence="3">Globin domain-containing protein</fullName>
    </recommendedName>
</protein>
<evidence type="ECO:0000313" key="6">
    <source>
        <dbReference type="Proteomes" id="UP000011087"/>
    </source>
</evidence>
<feature type="compositionally biased region" description="Basic residues" evidence="2">
    <location>
        <begin position="98"/>
        <end position="110"/>
    </location>
</feature>
<keyword evidence="6" id="KW-1185">Reference proteome</keyword>
<dbReference type="InterPro" id="IPR000971">
    <property type="entry name" value="Globin"/>
</dbReference>
<keyword evidence="1" id="KW-0349">Heme</keyword>
<dbReference type="EMBL" id="JH992993">
    <property type="protein sequence ID" value="EKX46653.1"/>
    <property type="molecule type" value="Genomic_DNA"/>
</dbReference>
<dbReference type="Gene3D" id="1.10.490.10">
    <property type="entry name" value="Globins"/>
    <property type="match status" value="1"/>
</dbReference>
<organism evidence="4">
    <name type="scientific">Guillardia theta (strain CCMP2712)</name>
    <name type="common">Cryptophyte</name>
    <dbReference type="NCBI Taxonomy" id="905079"/>
    <lineage>
        <taxon>Eukaryota</taxon>
        <taxon>Cryptophyceae</taxon>
        <taxon>Pyrenomonadales</taxon>
        <taxon>Geminigeraceae</taxon>
        <taxon>Guillardia</taxon>
    </lineage>
</organism>
<dbReference type="Pfam" id="PF00042">
    <property type="entry name" value="Globin"/>
    <property type="match status" value="1"/>
</dbReference>
<gene>
    <name evidence="4" type="ORF">GUITHDRAFT_152283</name>
</gene>
<comment type="similarity">
    <text evidence="1">Belongs to the globin family.</text>
</comment>
<dbReference type="Proteomes" id="UP000011087">
    <property type="component" value="Unassembled WGS sequence"/>
</dbReference>
<proteinExistence type="inferred from homology"/>
<reference evidence="5" key="3">
    <citation type="submission" date="2015-06" db="UniProtKB">
        <authorList>
            <consortium name="EnsemblProtists"/>
        </authorList>
    </citation>
    <scope>IDENTIFICATION</scope>
</reference>
<evidence type="ECO:0000256" key="1">
    <source>
        <dbReference type="RuleBase" id="RU000356"/>
    </source>
</evidence>
<keyword evidence="1" id="KW-0408">Iron</keyword>
<dbReference type="SUPFAM" id="SSF46458">
    <property type="entry name" value="Globin-like"/>
    <property type="match status" value="1"/>
</dbReference>
<name>L1JDN9_GUITC</name>
<dbReference type="EnsemblProtists" id="EKX46653">
    <property type="protein sequence ID" value="EKX46653"/>
    <property type="gene ID" value="GUITHDRAFT_152283"/>
</dbReference>
<feature type="region of interest" description="Disordered" evidence="2">
    <location>
        <begin position="84"/>
        <end position="110"/>
    </location>
</feature>
<dbReference type="InterPro" id="IPR009050">
    <property type="entry name" value="Globin-like_sf"/>
</dbReference>
<reference evidence="4 6" key="1">
    <citation type="journal article" date="2012" name="Nature">
        <title>Algal genomes reveal evolutionary mosaicism and the fate of nucleomorphs.</title>
        <authorList>
            <consortium name="DOE Joint Genome Institute"/>
            <person name="Curtis B.A."/>
            <person name="Tanifuji G."/>
            <person name="Burki F."/>
            <person name="Gruber A."/>
            <person name="Irimia M."/>
            <person name="Maruyama S."/>
            <person name="Arias M.C."/>
            <person name="Ball S.G."/>
            <person name="Gile G.H."/>
            <person name="Hirakawa Y."/>
            <person name="Hopkins J.F."/>
            <person name="Kuo A."/>
            <person name="Rensing S.A."/>
            <person name="Schmutz J."/>
            <person name="Symeonidi A."/>
            <person name="Elias M."/>
            <person name="Eveleigh R.J."/>
            <person name="Herman E.K."/>
            <person name="Klute M.J."/>
            <person name="Nakayama T."/>
            <person name="Obornik M."/>
            <person name="Reyes-Prieto A."/>
            <person name="Armbrust E.V."/>
            <person name="Aves S.J."/>
            <person name="Beiko R.G."/>
            <person name="Coutinho P."/>
            <person name="Dacks J.B."/>
            <person name="Durnford D.G."/>
            <person name="Fast N.M."/>
            <person name="Green B.R."/>
            <person name="Grisdale C.J."/>
            <person name="Hempel F."/>
            <person name="Henrissat B."/>
            <person name="Hoppner M.P."/>
            <person name="Ishida K."/>
            <person name="Kim E."/>
            <person name="Koreny L."/>
            <person name="Kroth P.G."/>
            <person name="Liu Y."/>
            <person name="Malik S.B."/>
            <person name="Maier U.G."/>
            <person name="McRose D."/>
            <person name="Mock T."/>
            <person name="Neilson J.A."/>
            <person name="Onodera N.T."/>
            <person name="Poole A.M."/>
            <person name="Pritham E.J."/>
            <person name="Richards T.A."/>
            <person name="Rocap G."/>
            <person name="Roy S.W."/>
            <person name="Sarai C."/>
            <person name="Schaack S."/>
            <person name="Shirato S."/>
            <person name="Slamovits C.H."/>
            <person name="Spencer D.F."/>
            <person name="Suzuki S."/>
            <person name="Worden A.Z."/>
            <person name="Zauner S."/>
            <person name="Barry K."/>
            <person name="Bell C."/>
            <person name="Bharti A.K."/>
            <person name="Crow J.A."/>
            <person name="Grimwood J."/>
            <person name="Kramer R."/>
            <person name="Lindquist E."/>
            <person name="Lucas S."/>
            <person name="Salamov A."/>
            <person name="McFadden G.I."/>
            <person name="Lane C.E."/>
            <person name="Keeling P.J."/>
            <person name="Gray M.W."/>
            <person name="Grigoriev I.V."/>
            <person name="Archibald J.M."/>
        </authorList>
    </citation>
    <scope>NUCLEOTIDE SEQUENCE</scope>
    <source>
        <strain evidence="4 6">CCMP2712</strain>
    </source>
</reference>
<evidence type="ECO:0000313" key="4">
    <source>
        <dbReference type="EMBL" id="EKX46653.1"/>
    </source>
</evidence>
<evidence type="ECO:0000313" key="5">
    <source>
        <dbReference type="EnsemblProtists" id="EKX46653"/>
    </source>
</evidence>
<dbReference type="InterPro" id="IPR012292">
    <property type="entry name" value="Globin/Proto"/>
</dbReference>
<dbReference type="RefSeq" id="XP_005833633.1">
    <property type="nucleotide sequence ID" value="XM_005833576.1"/>
</dbReference>
<dbReference type="PaxDb" id="55529-EKX46653"/>
<sequence>MLIVSITDPEEFFKNLFELTVRHIRYGVRAEYLSPFGQAVIAMLEEILAESWTEKSEKAWKEVSMHRLPEQALLRLTTCLDVEASSKQHVSRPEPRRQRYHPRAGRWRRG</sequence>
<keyword evidence="1" id="KW-0561">Oxygen transport</keyword>
<keyword evidence="1" id="KW-0813">Transport</keyword>
<feature type="domain" description="Globin" evidence="3">
    <location>
        <begin position="3"/>
        <end position="63"/>
    </location>
</feature>
<reference evidence="6" key="2">
    <citation type="submission" date="2012-11" db="EMBL/GenBank/DDBJ databases">
        <authorList>
            <person name="Kuo A."/>
            <person name="Curtis B.A."/>
            <person name="Tanifuji G."/>
            <person name="Burki F."/>
            <person name="Gruber A."/>
            <person name="Irimia M."/>
            <person name="Maruyama S."/>
            <person name="Arias M.C."/>
            <person name="Ball S.G."/>
            <person name="Gile G.H."/>
            <person name="Hirakawa Y."/>
            <person name="Hopkins J.F."/>
            <person name="Rensing S.A."/>
            <person name="Schmutz J."/>
            <person name="Symeonidi A."/>
            <person name="Elias M."/>
            <person name="Eveleigh R.J."/>
            <person name="Herman E.K."/>
            <person name="Klute M.J."/>
            <person name="Nakayama T."/>
            <person name="Obornik M."/>
            <person name="Reyes-Prieto A."/>
            <person name="Armbrust E.V."/>
            <person name="Aves S.J."/>
            <person name="Beiko R.G."/>
            <person name="Coutinho P."/>
            <person name="Dacks J.B."/>
            <person name="Durnford D.G."/>
            <person name="Fast N.M."/>
            <person name="Green B.R."/>
            <person name="Grisdale C."/>
            <person name="Hempe F."/>
            <person name="Henrissat B."/>
            <person name="Hoppner M.P."/>
            <person name="Ishida K.-I."/>
            <person name="Kim E."/>
            <person name="Koreny L."/>
            <person name="Kroth P.G."/>
            <person name="Liu Y."/>
            <person name="Malik S.-B."/>
            <person name="Maier U.G."/>
            <person name="McRose D."/>
            <person name="Mock T."/>
            <person name="Neilson J.A."/>
            <person name="Onodera N.T."/>
            <person name="Poole A.M."/>
            <person name="Pritham E.J."/>
            <person name="Richards T.A."/>
            <person name="Rocap G."/>
            <person name="Roy S.W."/>
            <person name="Sarai C."/>
            <person name="Schaack S."/>
            <person name="Shirato S."/>
            <person name="Slamovits C.H."/>
            <person name="Spencer D.F."/>
            <person name="Suzuki S."/>
            <person name="Worden A.Z."/>
            <person name="Zauner S."/>
            <person name="Barry K."/>
            <person name="Bell C."/>
            <person name="Bharti A.K."/>
            <person name="Crow J.A."/>
            <person name="Grimwood J."/>
            <person name="Kramer R."/>
            <person name="Lindquist E."/>
            <person name="Lucas S."/>
            <person name="Salamov A."/>
            <person name="McFadden G.I."/>
            <person name="Lane C.E."/>
            <person name="Keeling P.J."/>
            <person name="Gray M.W."/>
            <person name="Grigoriev I.V."/>
            <person name="Archibald J.M."/>
        </authorList>
    </citation>
    <scope>NUCLEOTIDE SEQUENCE</scope>
    <source>
        <strain evidence="6">CCMP2712</strain>
    </source>
</reference>
<dbReference type="KEGG" id="gtt:GUITHDRAFT_152283"/>
<keyword evidence="1" id="KW-0479">Metal-binding</keyword>
<dbReference type="OrthoDB" id="436496at2759"/>
<evidence type="ECO:0000259" key="3">
    <source>
        <dbReference type="Pfam" id="PF00042"/>
    </source>
</evidence>
<evidence type="ECO:0000256" key="2">
    <source>
        <dbReference type="SAM" id="MobiDB-lite"/>
    </source>
</evidence>
<dbReference type="GO" id="GO:0020037">
    <property type="term" value="F:heme binding"/>
    <property type="evidence" value="ECO:0007669"/>
    <property type="project" value="InterPro"/>
</dbReference>
<dbReference type="AlphaFoldDB" id="L1JDN9"/>
<dbReference type="GeneID" id="17303344"/>
<accession>L1JDN9</accession>
<dbReference type="GO" id="GO:0019825">
    <property type="term" value="F:oxygen binding"/>
    <property type="evidence" value="ECO:0007669"/>
    <property type="project" value="InterPro"/>
</dbReference>